<comment type="similarity">
    <text evidence="1">Belongs to the DSD1 family.</text>
</comment>
<dbReference type="PANTHER" id="PTHR28004">
    <property type="entry name" value="ZGC:162816-RELATED"/>
    <property type="match status" value="1"/>
</dbReference>
<comment type="caution">
    <text evidence="4">The sequence shown here is derived from an EMBL/GenBank/DDBJ whole genome shotgun (WGS) entry which is preliminary data.</text>
</comment>
<evidence type="ECO:0000313" key="4">
    <source>
        <dbReference type="EMBL" id="MBE9666147.1"/>
    </source>
</evidence>
<dbReference type="EMBL" id="JADFFM010000001">
    <property type="protein sequence ID" value="MBE9666147.1"/>
    <property type="molecule type" value="Genomic_DNA"/>
</dbReference>
<dbReference type="Proteomes" id="UP000632774">
    <property type="component" value="Unassembled WGS sequence"/>
</dbReference>
<evidence type="ECO:0000313" key="5">
    <source>
        <dbReference type="Proteomes" id="UP000632774"/>
    </source>
</evidence>
<protein>
    <submittedName>
        <fullName evidence="4">D-TA family PLP-dependent enzyme</fullName>
    </submittedName>
</protein>
<dbReference type="InterPro" id="IPR001608">
    <property type="entry name" value="Ala_racemase_N"/>
</dbReference>
<dbReference type="PANTHER" id="PTHR28004:SF2">
    <property type="entry name" value="D-SERINE DEHYDRATASE"/>
    <property type="match status" value="1"/>
</dbReference>
<accession>A0ABR9XFI0</accession>
<dbReference type="InterPro" id="IPR026956">
    <property type="entry name" value="D-ser_dehydrat-like_dom"/>
</dbReference>
<dbReference type="InterPro" id="IPR051466">
    <property type="entry name" value="D-amino_acid_metab_enzyme"/>
</dbReference>
<dbReference type="Gene3D" id="3.20.20.10">
    <property type="entry name" value="Alanine racemase"/>
    <property type="match status" value="1"/>
</dbReference>
<proteinExistence type="inferred from homology"/>
<dbReference type="InterPro" id="IPR029066">
    <property type="entry name" value="PLP-binding_barrel"/>
</dbReference>
<dbReference type="RefSeq" id="WP_194105522.1">
    <property type="nucleotide sequence ID" value="NZ_JADFFM010000001.1"/>
</dbReference>
<feature type="domain" description="D-serine dehydratase-like" evidence="3">
    <location>
        <begin position="262"/>
        <end position="352"/>
    </location>
</feature>
<dbReference type="InterPro" id="IPR042208">
    <property type="entry name" value="D-ser_dehydrat-like_sf"/>
</dbReference>
<keyword evidence="5" id="KW-1185">Reference proteome</keyword>
<evidence type="ECO:0000256" key="2">
    <source>
        <dbReference type="ARBA" id="ARBA00023239"/>
    </source>
</evidence>
<dbReference type="Pfam" id="PF14031">
    <property type="entry name" value="D-ser_dehydrat"/>
    <property type="match status" value="1"/>
</dbReference>
<dbReference type="Gene3D" id="2.40.37.20">
    <property type="entry name" value="D-serine dehydratase-like domain"/>
    <property type="match status" value="1"/>
</dbReference>
<evidence type="ECO:0000259" key="3">
    <source>
        <dbReference type="SMART" id="SM01119"/>
    </source>
</evidence>
<gene>
    <name evidence="4" type="ORF">IRJ18_07220</name>
</gene>
<dbReference type="SMART" id="SM01119">
    <property type="entry name" value="D-ser_dehydrat"/>
    <property type="match status" value="1"/>
</dbReference>
<dbReference type="Pfam" id="PF01168">
    <property type="entry name" value="Ala_racemase_N"/>
    <property type="match status" value="1"/>
</dbReference>
<sequence length="371" mass="41407">MTDTTNWYEFQNTDDLDTPSLLIYPERVISNIQLIKQMIGDVSLLRPHVKTNKSVNVSRLMIDAGINKFKCATIAEAEMLGQAGAVDVLLAYQPGKVKLERLIKLTAAYPRTNYACLVDNITSADMISATALQHKVVMAVYIDLNTGMNRTGIIPAKALELFKHLIRLPGIKFMGLHAYDGHINDVDPAERERICEAEFAPVEKLREAIQALGYPFPLLVAGGSPTFPVHAKRVHTECSPGTFIFWDKNYHDHIAEQGFVFGAIVLTRVISLPDETKICIDLGYKAITCEGDLQHRVYFLNAPHLTPYSHSEEHMVIEAGKDHGYNIGDKLFALPLHICPTVAMYNDACIIEKGVYKDKWAITARGRELSI</sequence>
<dbReference type="CDD" id="cd06821">
    <property type="entry name" value="PLPDE_III_D-TA"/>
    <property type="match status" value="1"/>
</dbReference>
<reference evidence="4 5" key="1">
    <citation type="submission" date="2020-10" db="EMBL/GenBank/DDBJ databases">
        <title>Mucilaginibacter mali sp. nov., isolated from rhizosphere soil of apple orchard.</title>
        <authorList>
            <person name="Lee J.-S."/>
            <person name="Kim H.S."/>
            <person name="Kim J.-S."/>
        </authorList>
    </citation>
    <scope>NUCLEOTIDE SEQUENCE [LARGE SCALE GENOMIC DNA]</scope>
    <source>
        <strain evidence="4 5">KCTC 23157</strain>
    </source>
</reference>
<name>A0ABR9XFI0_9SPHI</name>
<keyword evidence="2" id="KW-0456">Lyase</keyword>
<organism evidence="4 5">
    <name type="scientific">Mucilaginibacter boryungensis</name>
    <dbReference type="NCBI Taxonomy" id="768480"/>
    <lineage>
        <taxon>Bacteria</taxon>
        <taxon>Pseudomonadati</taxon>
        <taxon>Bacteroidota</taxon>
        <taxon>Sphingobacteriia</taxon>
        <taxon>Sphingobacteriales</taxon>
        <taxon>Sphingobacteriaceae</taxon>
        <taxon>Mucilaginibacter</taxon>
    </lineage>
</organism>
<dbReference type="SUPFAM" id="SSF51419">
    <property type="entry name" value="PLP-binding barrel"/>
    <property type="match status" value="1"/>
</dbReference>
<evidence type="ECO:0000256" key="1">
    <source>
        <dbReference type="ARBA" id="ARBA00005323"/>
    </source>
</evidence>